<dbReference type="EMBL" id="LOPU01000030">
    <property type="protein sequence ID" value="KTG08608.1"/>
    <property type="molecule type" value="Genomic_DNA"/>
</dbReference>
<gene>
    <name evidence="1" type="ORF">AUR64_18240</name>
</gene>
<evidence type="ECO:0000313" key="2">
    <source>
        <dbReference type="Proteomes" id="UP000054387"/>
    </source>
</evidence>
<dbReference type="RefSeq" id="WP_058582891.1">
    <property type="nucleotide sequence ID" value="NZ_LOPU01000030.1"/>
</dbReference>
<accession>A0A0W1R6U1</accession>
<dbReference type="OrthoDB" id="173032at2157"/>
<reference evidence="1 2" key="1">
    <citation type="submission" date="2015-12" db="EMBL/GenBank/DDBJ databases">
        <title>Haloprofundus marisrubri gen. nov., sp. nov., an extremely halophilic archaeon isolated from the Discovery deep brine-seawater interface in the Red Sea.</title>
        <authorList>
            <person name="Zhang G."/>
            <person name="Stingl U."/>
            <person name="Rashid M."/>
        </authorList>
    </citation>
    <scope>NUCLEOTIDE SEQUENCE [LARGE SCALE GENOMIC DNA]</scope>
    <source>
        <strain evidence="1 2">SB9</strain>
    </source>
</reference>
<proteinExistence type="predicted"/>
<comment type="caution">
    <text evidence="1">The sequence shown here is derived from an EMBL/GenBank/DDBJ whole genome shotgun (WGS) entry which is preliminary data.</text>
</comment>
<dbReference type="AlphaFoldDB" id="A0A0W1R6U1"/>
<dbReference type="Proteomes" id="UP000054387">
    <property type="component" value="Unassembled WGS sequence"/>
</dbReference>
<protein>
    <submittedName>
        <fullName evidence="1">Uncharacterized protein</fullName>
    </submittedName>
</protein>
<evidence type="ECO:0000313" key="1">
    <source>
        <dbReference type="EMBL" id="KTG08608.1"/>
    </source>
</evidence>
<sequence>MADRCPYLDYRREAGEQTFDTARPYCTAADEFVQPMRADICAGRYGLDHATDCEIYLAHADDREGETGAE</sequence>
<keyword evidence="2" id="KW-1185">Reference proteome</keyword>
<organism evidence="1 2">
    <name type="scientific">Haloprofundus marisrubri</name>
    <dbReference type="NCBI Taxonomy" id="1514971"/>
    <lineage>
        <taxon>Archaea</taxon>
        <taxon>Methanobacteriati</taxon>
        <taxon>Methanobacteriota</taxon>
        <taxon>Stenosarchaea group</taxon>
        <taxon>Halobacteria</taxon>
        <taxon>Halobacteriales</taxon>
        <taxon>Haloferacaceae</taxon>
        <taxon>Haloprofundus</taxon>
    </lineage>
</organism>
<name>A0A0W1R6U1_9EURY</name>